<evidence type="ECO:0000313" key="2">
    <source>
        <dbReference type="EMBL" id="SSA33890.1"/>
    </source>
</evidence>
<feature type="transmembrane region" description="Helical" evidence="1">
    <location>
        <begin position="167"/>
        <end position="189"/>
    </location>
</feature>
<dbReference type="PANTHER" id="PTHR18640:SF5">
    <property type="entry name" value="SODIUM_BILE ACID COTRANSPORTER 7"/>
    <property type="match status" value="1"/>
</dbReference>
<dbReference type="Gene3D" id="1.20.1530.20">
    <property type="match status" value="1"/>
</dbReference>
<dbReference type="InterPro" id="IPR038770">
    <property type="entry name" value="Na+/solute_symporter_sf"/>
</dbReference>
<sequence>MGWLKKIGIDGFVLSILLAVVVASVFPASEAFAPSLDKIVAIAIGLLFFLYGARLHPREALDGLAHWRLHLLILSFTFVVFPLVGVAMRALSPWLLSAPLYTGVLYLTLVPSTVQSSIAFTSIARGNVAGAIVSASASNLLGVFLTPLLVVVMVAVGLMGVDGDIQITGSAVVDIVVQLLLPFILGMLARPLIGGWVKKNAAWLKYVDRISILLVVYSAFSEGVREGIWGKVAVWQIVVLVVLSVLLVLFMLWLTRWSAQRLGFSRADMIAIQFCGTKKSLASGLPMAAVLFSAGTVGLIVLPLMIFHQIQLMMCSWLAGRYAREPVADAPSPA</sequence>
<dbReference type="RefSeq" id="WP_109684526.1">
    <property type="nucleotide sequence ID" value="NZ_QGDN01000001.1"/>
</dbReference>
<feature type="transmembrane region" description="Helical" evidence="1">
    <location>
        <begin position="39"/>
        <end position="57"/>
    </location>
</feature>
<dbReference type="OrthoDB" id="9792271at2"/>
<keyword evidence="1" id="KW-0472">Membrane</keyword>
<gene>
    <name evidence="2" type="ORF">SAMN04489750_1187</name>
</gene>
<evidence type="ECO:0000256" key="1">
    <source>
        <dbReference type="SAM" id="Phobius"/>
    </source>
</evidence>
<dbReference type="EMBL" id="UESZ01000001">
    <property type="protein sequence ID" value="SSA33890.1"/>
    <property type="molecule type" value="Genomic_DNA"/>
</dbReference>
<evidence type="ECO:0000313" key="3">
    <source>
        <dbReference type="Proteomes" id="UP000250028"/>
    </source>
</evidence>
<feature type="transmembrane region" description="Helical" evidence="1">
    <location>
        <begin position="232"/>
        <end position="254"/>
    </location>
</feature>
<dbReference type="Pfam" id="PF13593">
    <property type="entry name" value="SBF_like"/>
    <property type="match status" value="1"/>
</dbReference>
<dbReference type="PANTHER" id="PTHR18640">
    <property type="entry name" value="SOLUTE CARRIER FAMILY 10 MEMBER 7"/>
    <property type="match status" value="1"/>
</dbReference>
<keyword evidence="1" id="KW-1133">Transmembrane helix</keyword>
<organism evidence="2 3">
    <name type="scientific">Branchiibius hedensis</name>
    <dbReference type="NCBI Taxonomy" id="672460"/>
    <lineage>
        <taxon>Bacteria</taxon>
        <taxon>Bacillati</taxon>
        <taxon>Actinomycetota</taxon>
        <taxon>Actinomycetes</taxon>
        <taxon>Micrococcales</taxon>
        <taxon>Dermacoccaceae</taxon>
        <taxon>Branchiibius</taxon>
    </lineage>
</organism>
<proteinExistence type="predicted"/>
<dbReference type="InterPro" id="IPR016833">
    <property type="entry name" value="Put_Na-Bile_cotransptr"/>
</dbReference>
<name>A0A2Y8ZNJ7_9MICO</name>
<dbReference type="GO" id="GO:0005886">
    <property type="term" value="C:plasma membrane"/>
    <property type="evidence" value="ECO:0007669"/>
    <property type="project" value="TreeGrafter"/>
</dbReference>
<dbReference type="Proteomes" id="UP000250028">
    <property type="component" value="Unassembled WGS sequence"/>
</dbReference>
<dbReference type="AlphaFoldDB" id="A0A2Y8ZNJ7"/>
<feature type="transmembrane region" description="Helical" evidence="1">
    <location>
        <begin position="69"/>
        <end position="91"/>
    </location>
</feature>
<feature type="transmembrane region" description="Helical" evidence="1">
    <location>
        <begin position="288"/>
        <end position="310"/>
    </location>
</feature>
<feature type="transmembrane region" description="Helical" evidence="1">
    <location>
        <begin position="12"/>
        <end position="33"/>
    </location>
</feature>
<dbReference type="PIRSF" id="PIRSF026166">
    <property type="entry name" value="UCP026166"/>
    <property type="match status" value="1"/>
</dbReference>
<feature type="transmembrane region" description="Helical" evidence="1">
    <location>
        <begin position="103"/>
        <end position="128"/>
    </location>
</feature>
<reference evidence="3" key="1">
    <citation type="submission" date="2016-10" db="EMBL/GenBank/DDBJ databases">
        <authorList>
            <person name="Varghese N."/>
            <person name="Submissions S."/>
        </authorList>
    </citation>
    <scope>NUCLEOTIDE SEQUENCE [LARGE SCALE GENOMIC DNA]</scope>
    <source>
        <strain evidence="3">DSM 22951</strain>
    </source>
</reference>
<keyword evidence="3" id="KW-1185">Reference proteome</keyword>
<accession>A0A2Y8ZNJ7</accession>
<protein>
    <submittedName>
        <fullName evidence="2">Solute carrier family 10 (Sodium/bile acid cotransporter), member 7</fullName>
    </submittedName>
</protein>
<feature type="transmembrane region" description="Helical" evidence="1">
    <location>
        <begin position="140"/>
        <end position="161"/>
    </location>
</feature>
<keyword evidence="1" id="KW-0812">Transmembrane</keyword>